<evidence type="ECO:0000256" key="1">
    <source>
        <dbReference type="SAM" id="SignalP"/>
    </source>
</evidence>
<comment type="caution">
    <text evidence="3">The sequence shown here is derived from an EMBL/GenBank/DDBJ whole genome shotgun (WGS) entry which is preliminary data.</text>
</comment>
<dbReference type="EMBL" id="JAABOA010002093">
    <property type="protein sequence ID" value="KAF9580393.1"/>
    <property type="molecule type" value="Genomic_DNA"/>
</dbReference>
<dbReference type="Gene3D" id="3.40.50.1820">
    <property type="entry name" value="alpha/beta hydrolase"/>
    <property type="match status" value="1"/>
</dbReference>
<name>A0A9P6FRU4_9FUNG</name>
<protein>
    <recommendedName>
        <fullName evidence="2">AB hydrolase-1 domain-containing protein</fullName>
    </recommendedName>
</protein>
<dbReference type="PANTHER" id="PTHR32015:SF1">
    <property type="entry name" value="LIPASE"/>
    <property type="match status" value="1"/>
</dbReference>
<dbReference type="GO" id="GO:0016042">
    <property type="term" value="P:lipid catabolic process"/>
    <property type="evidence" value="ECO:0007669"/>
    <property type="project" value="InterPro"/>
</dbReference>
<dbReference type="GO" id="GO:0016298">
    <property type="term" value="F:lipase activity"/>
    <property type="evidence" value="ECO:0007669"/>
    <property type="project" value="TreeGrafter"/>
</dbReference>
<dbReference type="Proteomes" id="UP000780801">
    <property type="component" value="Unassembled WGS sequence"/>
</dbReference>
<evidence type="ECO:0000313" key="4">
    <source>
        <dbReference type="Proteomes" id="UP000780801"/>
    </source>
</evidence>
<dbReference type="OrthoDB" id="9974421at2759"/>
<proteinExistence type="predicted"/>
<organism evidence="3 4">
    <name type="scientific">Lunasporangiospora selenospora</name>
    <dbReference type="NCBI Taxonomy" id="979761"/>
    <lineage>
        <taxon>Eukaryota</taxon>
        <taxon>Fungi</taxon>
        <taxon>Fungi incertae sedis</taxon>
        <taxon>Mucoromycota</taxon>
        <taxon>Mortierellomycotina</taxon>
        <taxon>Mortierellomycetes</taxon>
        <taxon>Mortierellales</taxon>
        <taxon>Mortierellaceae</taxon>
        <taxon>Lunasporangiospora</taxon>
    </lineage>
</organism>
<reference evidence="3" key="1">
    <citation type="journal article" date="2020" name="Fungal Divers.">
        <title>Resolving the Mortierellaceae phylogeny through synthesis of multi-gene phylogenetics and phylogenomics.</title>
        <authorList>
            <person name="Vandepol N."/>
            <person name="Liber J."/>
            <person name="Desiro A."/>
            <person name="Na H."/>
            <person name="Kennedy M."/>
            <person name="Barry K."/>
            <person name="Grigoriev I.V."/>
            <person name="Miller A.N."/>
            <person name="O'Donnell K."/>
            <person name="Stajich J.E."/>
            <person name="Bonito G."/>
        </authorList>
    </citation>
    <scope>NUCLEOTIDE SEQUENCE</scope>
    <source>
        <strain evidence="3">KOD1015</strain>
    </source>
</reference>
<keyword evidence="1" id="KW-0732">Signal</keyword>
<dbReference type="InterPro" id="IPR002918">
    <property type="entry name" value="Lipase_EstA/Esterase_EstB"/>
</dbReference>
<feature type="signal peptide" evidence="1">
    <location>
        <begin position="1"/>
        <end position="26"/>
    </location>
</feature>
<evidence type="ECO:0000313" key="3">
    <source>
        <dbReference type="EMBL" id="KAF9580393.1"/>
    </source>
</evidence>
<evidence type="ECO:0000259" key="2">
    <source>
        <dbReference type="Pfam" id="PF00561"/>
    </source>
</evidence>
<dbReference type="AlphaFoldDB" id="A0A9P6FRU4"/>
<dbReference type="Pfam" id="PF00561">
    <property type="entry name" value="Abhydrolase_1"/>
    <property type="match status" value="1"/>
</dbReference>
<gene>
    <name evidence="3" type="ORF">BGW38_002984</name>
</gene>
<keyword evidence="4" id="KW-1185">Reference proteome</keyword>
<dbReference type="SUPFAM" id="SSF53474">
    <property type="entry name" value="alpha/beta-Hydrolases"/>
    <property type="match status" value="1"/>
</dbReference>
<dbReference type="PANTHER" id="PTHR32015">
    <property type="entry name" value="FASTING INDUCED LIPASE"/>
    <property type="match status" value="1"/>
</dbReference>
<feature type="chain" id="PRO_5040307959" description="AB hydrolase-1 domain-containing protein" evidence="1">
    <location>
        <begin position="27"/>
        <end position="289"/>
    </location>
</feature>
<sequence>MAIIHHYMAAAKMLLTATLALSGAQAAAIQKRASSGYNDFDCKPSAAHPRPVILIHGTACTSVSWIALYPKLVKEGYCVFAPDYGQYTIPFIGGTGPINESAVQVGKFAEKVLRATGATQADFVGHSQGGLIARYWSLFLGGEGKIGATVGIAATTHGTTLSGFTTLLHETGTDKAARPVTDLIVPSLAQQSEYLDFYDKLNAKGDSLPNVRQFNIATRTDLVVTPTENAFQYDNPDTVNVILQDLCPADLSGHAALLISPVVHRWVMNQLDPSNAKDIDCRGSLILPV</sequence>
<dbReference type="InterPro" id="IPR029058">
    <property type="entry name" value="AB_hydrolase_fold"/>
</dbReference>
<feature type="domain" description="AB hydrolase-1" evidence="2">
    <location>
        <begin position="51"/>
        <end position="154"/>
    </location>
</feature>
<accession>A0A9P6FRU4</accession>
<dbReference type="InterPro" id="IPR000073">
    <property type="entry name" value="AB_hydrolase_1"/>
</dbReference>